<feature type="compositionally biased region" description="Basic and acidic residues" evidence="1">
    <location>
        <begin position="55"/>
        <end position="65"/>
    </location>
</feature>
<proteinExistence type="predicted"/>
<dbReference type="RefSeq" id="WP_039851778.1">
    <property type="nucleotide sequence ID" value="NZ_JACAGQ010000041.1"/>
</dbReference>
<sequence>MDAIVEEFSSLLFLFYSFLGNGKRGTGNRNRKLGTGNRKQEQEIGNGKQEIGNGKQEKGKWETGNREQMAW</sequence>
<feature type="region of interest" description="Disordered" evidence="1">
    <location>
        <begin position="20"/>
        <end position="71"/>
    </location>
</feature>
<organism evidence="2 3">
    <name type="scientific">Myroides odoratimimus</name>
    <dbReference type="NCBI Taxonomy" id="76832"/>
    <lineage>
        <taxon>Bacteria</taxon>
        <taxon>Pseudomonadati</taxon>
        <taxon>Bacteroidota</taxon>
        <taxon>Flavobacteriia</taxon>
        <taxon>Flavobacteriales</taxon>
        <taxon>Flavobacteriaceae</taxon>
        <taxon>Myroides</taxon>
    </lineage>
</organism>
<gene>
    <name evidence="2" type="ORF">AS202_17260</name>
</gene>
<evidence type="ECO:0000313" key="2">
    <source>
        <dbReference type="EMBL" id="ALU27786.1"/>
    </source>
</evidence>
<accession>A0AAI8G6G9</accession>
<protein>
    <submittedName>
        <fullName evidence="2">Uncharacterized protein</fullName>
    </submittedName>
</protein>
<dbReference type="AlphaFoldDB" id="A0AAI8G6G9"/>
<dbReference type="KEGG" id="mod:AS202_17260"/>
<dbReference type="EMBL" id="CP013690">
    <property type="protein sequence ID" value="ALU27786.1"/>
    <property type="molecule type" value="Genomic_DNA"/>
</dbReference>
<evidence type="ECO:0000313" key="3">
    <source>
        <dbReference type="Proteomes" id="UP000069030"/>
    </source>
</evidence>
<dbReference type="Proteomes" id="UP000069030">
    <property type="component" value="Chromosome"/>
</dbReference>
<evidence type="ECO:0000256" key="1">
    <source>
        <dbReference type="SAM" id="MobiDB-lite"/>
    </source>
</evidence>
<reference evidence="2 3" key="1">
    <citation type="journal article" date="2016" name="J. Zhejiang Univ. Sci. B">
        <title>Antibiotic resistance mechanisms of Myroides sp.</title>
        <authorList>
            <person name="Hu S."/>
            <person name="Yuan S."/>
            <person name="Qu H."/>
            <person name="Jiang T."/>
            <person name="Zhou Y."/>
            <person name="Wang M."/>
            <person name="Ming D."/>
        </authorList>
    </citation>
    <scope>NUCLEOTIDE SEQUENCE [LARGE SCALE GENOMIC DNA]</scope>
    <source>
        <strain evidence="2 3">PR63039</strain>
    </source>
</reference>
<name>A0AAI8G6G9_9FLAO</name>